<accession>A0A518E056</accession>
<feature type="signal peptide" evidence="1">
    <location>
        <begin position="1"/>
        <end position="30"/>
    </location>
</feature>
<dbReference type="PANTHER" id="PTHR35563:SF2">
    <property type="entry name" value="BARREL METAL-DEPENDENT HYDROLASE, PUTATIVE (AFU_ORTHOLOGUE AFUA_1G16240)-RELATED"/>
    <property type="match status" value="1"/>
</dbReference>
<dbReference type="PROSITE" id="PS51318">
    <property type="entry name" value="TAT"/>
    <property type="match status" value="1"/>
</dbReference>
<dbReference type="EC" id="3.1.1.92" evidence="3"/>
<proteinExistence type="predicted"/>
<dbReference type="AlphaFoldDB" id="A0A518E056"/>
<dbReference type="KEGG" id="lcre:Pla8534_53170"/>
<dbReference type="SUPFAM" id="SSF51556">
    <property type="entry name" value="Metallo-dependent hydrolases"/>
    <property type="match status" value="1"/>
</dbReference>
<dbReference type="Gene3D" id="3.20.20.140">
    <property type="entry name" value="Metal-dependent hydrolases"/>
    <property type="match status" value="1"/>
</dbReference>
<name>A0A518E056_9BACT</name>
<dbReference type="Proteomes" id="UP000317648">
    <property type="component" value="Chromosome"/>
</dbReference>
<dbReference type="PANTHER" id="PTHR35563">
    <property type="entry name" value="BARREL METAL-DEPENDENT HYDROLASE, PUTATIVE (AFU_ORTHOLOGUE AFUA_1G16240)-RELATED"/>
    <property type="match status" value="1"/>
</dbReference>
<organism evidence="3 4">
    <name type="scientific">Lignipirellula cremea</name>
    <dbReference type="NCBI Taxonomy" id="2528010"/>
    <lineage>
        <taxon>Bacteria</taxon>
        <taxon>Pseudomonadati</taxon>
        <taxon>Planctomycetota</taxon>
        <taxon>Planctomycetia</taxon>
        <taxon>Pirellulales</taxon>
        <taxon>Pirellulaceae</taxon>
        <taxon>Lignipirellula</taxon>
    </lineage>
</organism>
<dbReference type="EMBL" id="CP036433">
    <property type="protein sequence ID" value="QDU97469.1"/>
    <property type="molecule type" value="Genomic_DNA"/>
</dbReference>
<evidence type="ECO:0000259" key="2">
    <source>
        <dbReference type="Pfam" id="PF04909"/>
    </source>
</evidence>
<evidence type="ECO:0000313" key="3">
    <source>
        <dbReference type="EMBL" id="QDU97469.1"/>
    </source>
</evidence>
<keyword evidence="3" id="KW-0378">Hydrolase</keyword>
<keyword evidence="4" id="KW-1185">Reference proteome</keyword>
<feature type="chain" id="PRO_5021782189" evidence="1">
    <location>
        <begin position="31"/>
        <end position="314"/>
    </location>
</feature>
<protein>
    <submittedName>
        <fullName evidence="3">4-sulfomuconolactone hydrolase</fullName>
        <ecNumber evidence="3">3.1.1.92</ecNumber>
    </submittedName>
</protein>
<dbReference type="InterPro" id="IPR006311">
    <property type="entry name" value="TAT_signal"/>
</dbReference>
<dbReference type="InterPro" id="IPR032466">
    <property type="entry name" value="Metal_Hydrolase"/>
</dbReference>
<keyword evidence="1" id="KW-0732">Signal</keyword>
<sequence precursor="true">MNASMSRRDMLAAAAGAAALAASTATSARAKEEPTFPGWIDAHSHIWTRDVAHYPLAKGQTVDDLAPPSFTAEELLKTAAPEGVDRAVLIAHHTYYAWDNRYMTDAAKKHPGRFRVVGMIDDTGPDPAAQMRELLPKKVTAFRITPRLRGADKWLTGPGMEAMWKTAVDTRQSMCCLIDPSDLAAVDQMCAKYPDTPVVIDHFARVGADGPIQASELKALCRLARHKHVALKISAYYALGKKKAPYLDLLPMIRQVLDAYGPERCMWASDCPYQLVGDHDYRGSIALIRDHADFLSDNDRQQLLRNTAQRVYFF</sequence>
<dbReference type="InterPro" id="IPR052358">
    <property type="entry name" value="Aro_Compnd_Degr_Hydrolases"/>
</dbReference>
<gene>
    <name evidence="3" type="ORF">Pla8534_53170</name>
</gene>
<feature type="domain" description="Amidohydrolase-related" evidence="2">
    <location>
        <begin position="40"/>
        <end position="314"/>
    </location>
</feature>
<evidence type="ECO:0000313" key="4">
    <source>
        <dbReference type="Proteomes" id="UP000317648"/>
    </source>
</evidence>
<evidence type="ECO:0000256" key="1">
    <source>
        <dbReference type="SAM" id="SignalP"/>
    </source>
</evidence>
<dbReference type="Pfam" id="PF04909">
    <property type="entry name" value="Amidohydro_2"/>
    <property type="match status" value="1"/>
</dbReference>
<dbReference type="InterPro" id="IPR006680">
    <property type="entry name" value="Amidohydro-rel"/>
</dbReference>
<dbReference type="GO" id="GO:0102998">
    <property type="term" value="F:4-sulfomuconolactone hydrolase activity"/>
    <property type="evidence" value="ECO:0007669"/>
    <property type="project" value="UniProtKB-EC"/>
</dbReference>
<reference evidence="3 4" key="1">
    <citation type="submission" date="2019-02" db="EMBL/GenBank/DDBJ databases">
        <title>Deep-cultivation of Planctomycetes and their phenomic and genomic characterization uncovers novel biology.</title>
        <authorList>
            <person name="Wiegand S."/>
            <person name="Jogler M."/>
            <person name="Boedeker C."/>
            <person name="Pinto D."/>
            <person name="Vollmers J."/>
            <person name="Rivas-Marin E."/>
            <person name="Kohn T."/>
            <person name="Peeters S.H."/>
            <person name="Heuer A."/>
            <person name="Rast P."/>
            <person name="Oberbeckmann S."/>
            <person name="Bunk B."/>
            <person name="Jeske O."/>
            <person name="Meyerdierks A."/>
            <person name="Storesund J.E."/>
            <person name="Kallscheuer N."/>
            <person name="Luecker S."/>
            <person name="Lage O.M."/>
            <person name="Pohl T."/>
            <person name="Merkel B.J."/>
            <person name="Hornburger P."/>
            <person name="Mueller R.-W."/>
            <person name="Bruemmer F."/>
            <person name="Labrenz M."/>
            <person name="Spormann A.M."/>
            <person name="Op den Camp H."/>
            <person name="Overmann J."/>
            <person name="Amann R."/>
            <person name="Jetten M.S.M."/>
            <person name="Mascher T."/>
            <person name="Medema M.H."/>
            <person name="Devos D.P."/>
            <person name="Kaster A.-K."/>
            <person name="Ovreas L."/>
            <person name="Rohde M."/>
            <person name="Galperin M.Y."/>
            <person name="Jogler C."/>
        </authorList>
    </citation>
    <scope>NUCLEOTIDE SEQUENCE [LARGE SCALE GENOMIC DNA]</scope>
    <source>
        <strain evidence="3 4">Pla85_3_4</strain>
    </source>
</reference>